<name>A0A0E9UM31_ANGAN</name>
<evidence type="ECO:0000313" key="1">
    <source>
        <dbReference type="EMBL" id="JAH66033.1"/>
    </source>
</evidence>
<proteinExistence type="predicted"/>
<sequence length="14" mass="1602">MCFMSASARADQFH</sequence>
<protein>
    <submittedName>
        <fullName evidence="1">Uncharacterized protein</fullName>
    </submittedName>
</protein>
<reference evidence="1" key="2">
    <citation type="journal article" date="2015" name="Fish Shellfish Immunol.">
        <title>Early steps in the European eel (Anguilla anguilla)-Vibrio vulnificus interaction in the gills: Role of the RtxA13 toxin.</title>
        <authorList>
            <person name="Callol A."/>
            <person name="Pajuelo D."/>
            <person name="Ebbesson L."/>
            <person name="Teles M."/>
            <person name="MacKenzie S."/>
            <person name="Amaro C."/>
        </authorList>
    </citation>
    <scope>NUCLEOTIDE SEQUENCE</scope>
</reference>
<dbReference type="EMBL" id="GBXM01042544">
    <property type="protein sequence ID" value="JAH66033.1"/>
    <property type="molecule type" value="Transcribed_RNA"/>
</dbReference>
<reference evidence="1" key="1">
    <citation type="submission" date="2014-11" db="EMBL/GenBank/DDBJ databases">
        <authorList>
            <person name="Amaro Gonzalez C."/>
        </authorList>
    </citation>
    <scope>NUCLEOTIDE SEQUENCE</scope>
</reference>
<accession>A0A0E9UM31</accession>
<organism evidence="1">
    <name type="scientific">Anguilla anguilla</name>
    <name type="common">European freshwater eel</name>
    <name type="synonym">Muraena anguilla</name>
    <dbReference type="NCBI Taxonomy" id="7936"/>
    <lineage>
        <taxon>Eukaryota</taxon>
        <taxon>Metazoa</taxon>
        <taxon>Chordata</taxon>
        <taxon>Craniata</taxon>
        <taxon>Vertebrata</taxon>
        <taxon>Euteleostomi</taxon>
        <taxon>Actinopterygii</taxon>
        <taxon>Neopterygii</taxon>
        <taxon>Teleostei</taxon>
        <taxon>Anguilliformes</taxon>
        <taxon>Anguillidae</taxon>
        <taxon>Anguilla</taxon>
    </lineage>
</organism>